<gene>
    <name evidence="1" type="ORF">BJ991_000898</name>
</gene>
<evidence type="ECO:0000313" key="2">
    <source>
        <dbReference type="Proteomes" id="UP000576969"/>
    </source>
</evidence>
<organism evidence="1 2">
    <name type="scientific">Microbacterium immunditiarum</name>
    <dbReference type="NCBI Taxonomy" id="337480"/>
    <lineage>
        <taxon>Bacteria</taxon>
        <taxon>Bacillati</taxon>
        <taxon>Actinomycetota</taxon>
        <taxon>Actinomycetes</taxon>
        <taxon>Micrococcales</taxon>
        <taxon>Microbacteriaceae</taxon>
        <taxon>Microbacterium</taxon>
    </lineage>
</organism>
<sequence length="84" mass="9005">MTDTTAAIDVDAALKEFRDMMGADGYVLRWEPAADDRIVVTIDATDAACADCLVPLPVMEAIMASALEPTPYTLDHVVLPATDH</sequence>
<dbReference type="EMBL" id="JACCBV010000001">
    <property type="protein sequence ID" value="NYE18870.1"/>
    <property type="molecule type" value="Genomic_DNA"/>
</dbReference>
<dbReference type="RefSeq" id="WP_179487834.1">
    <property type="nucleotide sequence ID" value="NZ_JACCBV010000001.1"/>
</dbReference>
<accession>A0A7Y9GLT8</accession>
<evidence type="ECO:0008006" key="3">
    <source>
        <dbReference type="Google" id="ProtNLM"/>
    </source>
</evidence>
<evidence type="ECO:0000313" key="1">
    <source>
        <dbReference type="EMBL" id="NYE18870.1"/>
    </source>
</evidence>
<reference evidence="1 2" key="1">
    <citation type="submission" date="2020-07" db="EMBL/GenBank/DDBJ databases">
        <title>Sequencing the genomes of 1000 actinobacteria strains.</title>
        <authorList>
            <person name="Klenk H.-P."/>
        </authorList>
    </citation>
    <scope>NUCLEOTIDE SEQUENCE [LARGE SCALE GENOMIC DNA]</scope>
    <source>
        <strain evidence="1 2">DSM 24662</strain>
    </source>
</reference>
<protein>
    <recommendedName>
        <fullName evidence="3">NifU family protein</fullName>
    </recommendedName>
</protein>
<dbReference type="AlphaFoldDB" id="A0A7Y9GLT8"/>
<keyword evidence="2" id="KW-1185">Reference proteome</keyword>
<dbReference type="Proteomes" id="UP000576969">
    <property type="component" value="Unassembled WGS sequence"/>
</dbReference>
<proteinExistence type="predicted"/>
<name>A0A7Y9GLT8_9MICO</name>
<comment type="caution">
    <text evidence="1">The sequence shown here is derived from an EMBL/GenBank/DDBJ whole genome shotgun (WGS) entry which is preliminary data.</text>
</comment>